<dbReference type="STRING" id="755732.Fluta_0106"/>
<dbReference type="Pfam" id="PF02784">
    <property type="entry name" value="Orn_Arg_deC_N"/>
    <property type="match status" value="1"/>
</dbReference>
<dbReference type="PRINTS" id="PR01181">
    <property type="entry name" value="DAPDCRBXLASE"/>
</dbReference>
<evidence type="ECO:0000256" key="7">
    <source>
        <dbReference type="PIRSR" id="PIRSR600183-50"/>
    </source>
</evidence>
<comment type="catalytic activity">
    <reaction evidence="5 8">
        <text>meso-2,6-diaminopimelate + H(+) = L-lysine + CO2</text>
        <dbReference type="Rhea" id="RHEA:15101"/>
        <dbReference type="ChEBI" id="CHEBI:15378"/>
        <dbReference type="ChEBI" id="CHEBI:16526"/>
        <dbReference type="ChEBI" id="CHEBI:32551"/>
        <dbReference type="ChEBI" id="CHEBI:57791"/>
        <dbReference type="EC" id="4.1.1.20"/>
    </reaction>
</comment>
<dbReference type="PROSITE" id="PS00878">
    <property type="entry name" value="ODR_DC_2_1"/>
    <property type="match status" value="1"/>
</dbReference>
<evidence type="ECO:0000259" key="10">
    <source>
        <dbReference type="Pfam" id="PF02784"/>
    </source>
</evidence>
<evidence type="ECO:0000256" key="3">
    <source>
        <dbReference type="ARBA" id="ARBA00022898"/>
    </source>
</evidence>
<feature type="modified residue" description="N6-(pyridoxal phosphate)lysine" evidence="5 7">
    <location>
        <position position="48"/>
    </location>
</feature>
<dbReference type="InterPro" id="IPR022653">
    <property type="entry name" value="De-COase2_pyr-phos_BS"/>
</dbReference>
<evidence type="ECO:0000256" key="1">
    <source>
        <dbReference type="ARBA" id="ARBA00001933"/>
    </source>
</evidence>
<dbReference type="Pfam" id="PF00278">
    <property type="entry name" value="Orn_DAP_Arg_deC"/>
    <property type="match status" value="1"/>
</dbReference>
<dbReference type="GO" id="GO:0030170">
    <property type="term" value="F:pyridoxal phosphate binding"/>
    <property type="evidence" value="ECO:0007669"/>
    <property type="project" value="UniProtKB-UniRule"/>
</dbReference>
<dbReference type="EMBL" id="CP002542">
    <property type="protein sequence ID" value="AEA42116.1"/>
    <property type="molecule type" value="Genomic_DNA"/>
</dbReference>
<dbReference type="InterPro" id="IPR000183">
    <property type="entry name" value="Orn/DAP/Arg_de-COase"/>
</dbReference>
<evidence type="ECO:0000256" key="6">
    <source>
        <dbReference type="NCBIfam" id="TIGR01048"/>
    </source>
</evidence>
<evidence type="ECO:0000256" key="4">
    <source>
        <dbReference type="ARBA" id="ARBA00023239"/>
    </source>
</evidence>
<feature type="domain" description="Orn/DAP/Arg decarboxylase 2 C-terminal" evidence="9">
    <location>
        <begin position="18"/>
        <end position="354"/>
    </location>
</feature>
<comment type="subunit">
    <text evidence="5">Homodimer.</text>
</comment>
<dbReference type="GO" id="GO:0009089">
    <property type="term" value="P:lysine biosynthetic process via diaminopimelate"/>
    <property type="evidence" value="ECO:0007669"/>
    <property type="project" value="UniProtKB-UniRule"/>
</dbReference>
<keyword evidence="4 5" id="KW-0456">Lyase</keyword>
<feature type="active site" description="Proton donor" evidence="7">
    <location>
        <position position="328"/>
    </location>
</feature>
<feature type="binding site" evidence="5">
    <location>
        <position position="356"/>
    </location>
    <ligand>
        <name>pyridoxal 5'-phosphate</name>
        <dbReference type="ChEBI" id="CHEBI:597326"/>
    </ligand>
</feature>
<feature type="binding site" evidence="5">
    <location>
        <position position="356"/>
    </location>
    <ligand>
        <name>substrate</name>
    </ligand>
</feature>
<dbReference type="FunFam" id="3.20.20.10:FF:000003">
    <property type="entry name" value="Diaminopimelate decarboxylase"/>
    <property type="match status" value="1"/>
</dbReference>
<dbReference type="NCBIfam" id="TIGR01048">
    <property type="entry name" value="lysA"/>
    <property type="match status" value="1"/>
</dbReference>
<feature type="domain" description="Orn/DAP/Arg decarboxylase 2 N-terminal" evidence="10">
    <location>
        <begin position="23"/>
        <end position="266"/>
    </location>
</feature>
<name>F2IB33_FLUTR</name>
<dbReference type="InterPro" id="IPR029066">
    <property type="entry name" value="PLP-binding_barrel"/>
</dbReference>
<evidence type="ECO:0000256" key="5">
    <source>
        <dbReference type="HAMAP-Rule" id="MF_02120"/>
    </source>
</evidence>
<evidence type="ECO:0000256" key="8">
    <source>
        <dbReference type="RuleBase" id="RU003738"/>
    </source>
</evidence>
<proteinExistence type="inferred from homology"/>
<comment type="cofactor">
    <cofactor evidence="1 5 7 8">
        <name>pyridoxal 5'-phosphate</name>
        <dbReference type="ChEBI" id="CHEBI:597326"/>
    </cofactor>
</comment>
<dbReference type="PANTHER" id="PTHR43727">
    <property type="entry name" value="DIAMINOPIMELATE DECARBOXYLASE"/>
    <property type="match status" value="1"/>
</dbReference>
<dbReference type="CDD" id="cd06828">
    <property type="entry name" value="PLPDE_III_DapDC"/>
    <property type="match status" value="1"/>
</dbReference>
<dbReference type="Gene3D" id="3.20.20.10">
    <property type="entry name" value="Alanine racemase"/>
    <property type="match status" value="1"/>
</dbReference>
<dbReference type="GO" id="GO:0008836">
    <property type="term" value="F:diaminopimelate decarboxylase activity"/>
    <property type="evidence" value="ECO:0007669"/>
    <property type="project" value="UniProtKB-UniRule"/>
</dbReference>
<dbReference type="AlphaFoldDB" id="F2IB33"/>
<dbReference type="PANTHER" id="PTHR43727:SF2">
    <property type="entry name" value="GROUP IV DECARBOXYLASE"/>
    <property type="match status" value="1"/>
</dbReference>
<feature type="binding site" evidence="5">
    <location>
        <position position="218"/>
    </location>
    <ligand>
        <name>pyridoxal 5'-phosphate</name>
        <dbReference type="ChEBI" id="CHEBI:597326"/>
    </ligand>
</feature>
<comment type="function">
    <text evidence="5">Specifically catalyzes the decarboxylation of meso-diaminopimelate (meso-DAP) to L-lysine.</text>
</comment>
<evidence type="ECO:0000256" key="2">
    <source>
        <dbReference type="ARBA" id="ARBA00022793"/>
    </source>
</evidence>
<keyword evidence="2 5" id="KW-0210">Decarboxylase</keyword>
<dbReference type="UniPathway" id="UPA00034">
    <property type="reaction ID" value="UER00027"/>
</dbReference>
<dbReference type="SUPFAM" id="SSF51419">
    <property type="entry name" value="PLP-binding barrel"/>
    <property type="match status" value="1"/>
</dbReference>
<dbReference type="InterPro" id="IPR022643">
    <property type="entry name" value="De-COase2_C"/>
</dbReference>
<reference evidence="11 12" key="1">
    <citation type="journal article" date="2011" name="Stand. Genomic Sci.">
        <title>Complete genome sequence of the gliding freshwater bacterium Fluviicola taffensis type strain (RW262).</title>
        <authorList>
            <person name="Woyke T."/>
            <person name="Chertkov O."/>
            <person name="Lapidus A."/>
            <person name="Nolan M."/>
            <person name="Lucas S."/>
            <person name="Del Rio T.G."/>
            <person name="Tice H."/>
            <person name="Cheng J.F."/>
            <person name="Tapia R."/>
            <person name="Han C."/>
            <person name="Goodwin L."/>
            <person name="Pitluck S."/>
            <person name="Liolios K."/>
            <person name="Pagani I."/>
            <person name="Ivanova N."/>
            <person name="Huntemann M."/>
            <person name="Mavromatis K."/>
            <person name="Mikhailova N."/>
            <person name="Pati A."/>
            <person name="Chen A."/>
            <person name="Palaniappan K."/>
            <person name="Land M."/>
            <person name="Hauser L."/>
            <person name="Brambilla E.M."/>
            <person name="Rohde M."/>
            <person name="Mwirichia R."/>
            <person name="Sikorski J."/>
            <person name="Tindall B.J."/>
            <person name="Goker M."/>
            <person name="Bristow J."/>
            <person name="Eisen J.A."/>
            <person name="Markowitz V."/>
            <person name="Hugenholtz P."/>
            <person name="Klenk H.P."/>
            <person name="Kyrpides N.C."/>
        </authorList>
    </citation>
    <scope>NUCLEOTIDE SEQUENCE [LARGE SCALE GENOMIC DNA]</scope>
    <source>
        <strain evidence="12">DSM 16823 / RW262 / RW262</strain>
    </source>
</reference>
<evidence type="ECO:0000313" key="12">
    <source>
        <dbReference type="Proteomes" id="UP000007463"/>
    </source>
</evidence>
<keyword evidence="12" id="KW-1185">Reference proteome</keyword>
<dbReference type="PRINTS" id="PR01179">
    <property type="entry name" value="ODADCRBXLASE"/>
</dbReference>
<dbReference type="Proteomes" id="UP000007463">
    <property type="component" value="Chromosome"/>
</dbReference>
<keyword evidence="3 5" id="KW-0663">Pyridoxal phosphate</keyword>
<dbReference type="HOGENOM" id="CLU_026444_0_2_10"/>
<comment type="similarity">
    <text evidence="5">Belongs to the Orn/Lys/Arg decarboxylase class-II family. LysA subfamily.</text>
</comment>
<dbReference type="InterPro" id="IPR002986">
    <property type="entry name" value="DAP_deCOOHase_LysA"/>
</dbReference>
<organism evidence="11 12">
    <name type="scientific">Fluviicola taffensis (strain DSM 16823 / NCIMB 13979 / RW262)</name>
    <dbReference type="NCBI Taxonomy" id="755732"/>
    <lineage>
        <taxon>Bacteria</taxon>
        <taxon>Pseudomonadati</taxon>
        <taxon>Bacteroidota</taxon>
        <taxon>Flavobacteriia</taxon>
        <taxon>Flavobacteriales</taxon>
        <taxon>Crocinitomicaceae</taxon>
        <taxon>Fluviicola</taxon>
    </lineage>
</organism>
<keyword evidence="5 8" id="KW-0457">Lysine biosynthesis</keyword>
<dbReference type="RefSeq" id="WP_013684890.1">
    <property type="nucleotide sequence ID" value="NC_015321.1"/>
</dbReference>
<protein>
    <recommendedName>
        <fullName evidence="5 6">Diaminopimelate decarboxylase</fullName>
        <shortName evidence="5">DAP decarboxylase</shortName>
        <shortName evidence="5">DAPDC</shortName>
        <ecNumber evidence="5 6">4.1.1.20</ecNumber>
    </recommendedName>
</protein>
<comment type="caution">
    <text evidence="5">Lacks conserved residue(s) required for the propagation of feature annotation.</text>
</comment>
<gene>
    <name evidence="5" type="primary">lysA</name>
    <name evidence="11" type="ordered locus">Fluta_0106</name>
</gene>
<dbReference type="InterPro" id="IPR022644">
    <property type="entry name" value="De-COase2_N"/>
</dbReference>
<dbReference type="Gene3D" id="2.40.37.10">
    <property type="entry name" value="Lyase, Ornithine Decarboxylase, Chain A, domain 1"/>
    <property type="match status" value="1"/>
</dbReference>
<accession>F2IB33</accession>
<dbReference type="SUPFAM" id="SSF50621">
    <property type="entry name" value="Alanine racemase C-terminal domain-like"/>
    <property type="match status" value="1"/>
</dbReference>
<dbReference type="eggNOG" id="COG0019">
    <property type="taxonomic scope" value="Bacteria"/>
</dbReference>
<dbReference type="InterPro" id="IPR009006">
    <property type="entry name" value="Ala_racemase/Decarboxylase_C"/>
</dbReference>
<feature type="binding site" evidence="5">
    <location>
        <position position="298"/>
    </location>
    <ligand>
        <name>substrate</name>
    </ligand>
</feature>
<dbReference type="HAMAP" id="MF_02120">
    <property type="entry name" value="LysA"/>
    <property type="match status" value="1"/>
</dbReference>
<comment type="pathway">
    <text evidence="5 8">Amino-acid biosynthesis; L-lysine biosynthesis via DAP pathway; L-lysine from DL-2,6-diaminopimelate: step 1/1.</text>
</comment>
<feature type="binding site" evidence="5">
    <location>
        <position position="329"/>
    </location>
    <ligand>
        <name>substrate</name>
    </ligand>
</feature>
<reference evidence="12" key="2">
    <citation type="submission" date="2011-02" db="EMBL/GenBank/DDBJ databases">
        <title>The complete genome of Fluviicola taffensis DSM 16823.</title>
        <authorList>
            <consortium name="US DOE Joint Genome Institute (JGI-PGF)"/>
            <person name="Lucas S."/>
            <person name="Copeland A."/>
            <person name="Lapidus A."/>
            <person name="Bruce D."/>
            <person name="Goodwin L."/>
            <person name="Pitluck S."/>
            <person name="Kyrpides N."/>
            <person name="Mavromatis K."/>
            <person name="Ivanova N."/>
            <person name="Mikhailova N."/>
            <person name="Pagani I."/>
            <person name="Chertkov O."/>
            <person name="Detter J.C."/>
            <person name="Han C."/>
            <person name="Tapia R."/>
            <person name="Land M."/>
            <person name="Hauser L."/>
            <person name="Markowitz V."/>
            <person name="Cheng J.-F."/>
            <person name="Hugenholtz P."/>
            <person name="Woyke T."/>
            <person name="Wu D."/>
            <person name="Tindall B."/>
            <person name="Pomrenke H.G."/>
            <person name="Brambilla E."/>
            <person name="Klenk H.-P."/>
            <person name="Eisen J.A."/>
        </authorList>
    </citation>
    <scope>NUCLEOTIDE SEQUENCE [LARGE SCALE GENOMIC DNA]</scope>
    <source>
        <strain evidence="12">DSM 16823 / RW262 / RW262</strain>
    </source>
</reference>
<evidence type="ECO:0000313" key="11">
    <source>
        <dbReference type="EMBL" id="AEA42116.1"/>
    </source>
</evidence>
<evidence type="ECO:0000259" key="9">
    <source>
        <dbReference type="Pfam" id="PF00278"/>
    </source>
</evidence>
<feature type="binding site" evidence="5">
    <location>
        <position position="302"/>
    </location>
    <ligand>
        <name>substrate</name>
    </ligand>
</feature>
<dbReference type="KEGG" id="fte:Fluta_0106"/>
<keyword evidence="5" id="KW-0028">Amino-acid biosynthesis</keyword>
<dbReference type="OrthoDB" id="9802241at2"/>
<sequence>MNSKLLESVASKFGTPVYVYDEAKIISQYNRLKNAFGSQEVKLHYAMKALSNINVLKTLKNQGAGLDAVSIEEVHLGLRAGFEASEIMYTPNGVAFSEIEEAVALGVIINIDNLSVLEHFGMVFGSLVPVCIRLNPHIMAGGHANISVGHIDSKFGISIHQLRHIQRIVDHYKLHIVGLHMHTGSDIVDADVFLQGADLLYEAATHFPELEFMDFGSGFKVAYKEGDFVTPIEEIGLKIGESFKNFCKEYGRELELWFEPGKFLVSESGVLLVSVNVVKQTTSTVFLGVNSGQNHLIRPMFYNAYHRIENISNPKGHKKLYSVVGYICETDTFGYDRPISEAKVGDSLAIYNTGAYGFSMSNQYNSRLRPAEVYVRDGNAFLIRERESLEDIIRNEIDLSKSTTAATQIHEDE</sequence>
<dbReference type="EC" id="4.1.1.20" evidence="5 6"/>